<dbReference type="AlphaFoldDB" id="A0A8J6MBB1"/>
<feature type="region of interest" description="Disordered" evidence="1">
    <location>
        <begin position="31"/>
        <end position="79"/>
    </location>
</feature>
<dbReference type="Proteomes" id="UP000661435">
    <property type="component" value="Unassembled WGS sequence"/>
</dbReference>
<evidence type="ECO:0000313" key="4">
    <source>
        <dbReference type="Proteomes" id="UP000661435"/>
    </source>
</evidence>
<evidence type="ECO:0008006" key="5">
    <source>
        <dbReference type="Google" id="ProtNLM"/>
    </source>
</evidence>
<feature type="signal peptide" evidence="2">
    <location>
        <begin position="1"/>
        <end position="19"/>
    </location>
</feature>
<accession>A0A8J6MBB1</accession>
<dbReference type="PROSITE" id="PS51257">
    <property type="entry name" value="PROKAR_LIPOPROTEIN"/>
    <property type="match status" value="1"/>
</dbReference>
<keyword evidence="2" id="KW-0732">Signal</keyword>
<proteinExistence type="predicted"/>
<feature type="chain" id="PRO_5038931016" description="Lipoprotein" evidence="2">
    <location>
        <begin position="20"/>
        <end position="271"/>
    </location>
</feature>
<organism evidence="3 4">
    <name type="scientific">Lawsonibacter hominis</name>
    <dbReference type="NCBI Taxonomy" id="2763053"/>
    <lineage>
        <taxon>Bacteria</taxon>
        <taxon>Bacillati</taxon>
        <taxon>Bacillota</taxon>
        <taxon>Clostridia</taxon>
        <taxon>Eubacteriales</taxon>
        <taxon>Oscillospiraceae</taxon>
        <taxon>Lawsonibacter</taxon>
    </lineage>
</organism>
<comment type="caution">
    <text evidence="3">The sequence shown here is derived from an EMBL/GenBank/DDBJ whole genome shotgun (WGS) entry which is preliminary data.</text>
</comment>
<evidence type="ECO:0000313" key="3">
    <source>
        <dbReference type="EMBL" id="MBC5734869.1"/>
    </source>
</evidence>
<reference evidence="3" key="1">
    <citation type="submission" date="2020-08" db="EMBL/GenBank/DDBJ databases">
        <title>Genome public.</title>
        <authorList>
            <person name="Liu C."/>
            <person name="Sun Q."/>
        </authorList>
    </citation>
    <scope>NUCLEOTIDE SEQUENCE</scope>
    <source>
        <strain evidence="3">NSJ-51</strain>
    </source>
</reference>
<sequence>MKKCNLKILTLTMALCVSAALSGCAANAAATQEPNKQTTTSTIPMEQAHNSGDTSSSNSTSTAEAYESDEVISPEEQAKAEEVRRAEIAEQYSIYEAYGMTYDKEKDRFFYNGQMVRYFKDQVSAENTNSFFFEDGVVDVEPIRDTNGTLTGLKQSSDADFKARTEKQEEIKAEFNAAGITGNSGSFEMGDPNYRDDSLDAYTAFGVSYDQSTQKWMYDGKIIHILYDADHNTYCDSSASDGINLKVVRDKSGNIEKLMETEAQELEQYVK</sequence>
<dbReference type="RefSeq" id="WP_186908691.1">
    <property type="nucleotide sequence ID" value="NZ_JACOPP010000027.1"/>
</dbReference>
<keyword evidence="4" id="KW-1185">Reference proteome</keyword>
<dbReference type="EMBL" id="JACOPP010000027">
    <property type="protein sequence ID" value="MBC5734869.1"/>
    <property type="molecule type" value="Genomic_DNA"/>
</dbReference>
<name>A0A8J6MBB1_9FIRM</name>
<evidence type="ECO:0000256" key="1">
    <source>
        <dbReference type="SAM" id="MobiDB-lite"/>
    </source>
</evidence>
<feature type="compositionally biased region" description="Polar residues" evidence="1">
    <location>
        <begin position="32"/>
        <end position="53"/>
    </location>
</feature>
<gene>
    <name evidence="3" type="ORF">H8S57_14215</name>
</gene>
<evidence type="ECO:0000256" key="2">
    <source>
        <dbReference type="SAM" id="SignalP"/>
    </source>
</evidence>
<protein>
    <recommendedName>
        <fullName evidence="5">Lipoprotein</fullName>
    </recommendedName>
</protein>